<dbReference type="AlphaFoldDB" id="A0A1S2LDF8"/>
<dbReference type="PANTHER" id="PTHR21621">
    <property type="entry name" value="RIBOSOMAL PROTEIN S6 MODIFICATION PROTEIN"/>
    <property type="match status" value="1"/>
</dbReference>
<accession>A0A1S2LDF8</accession>
<protein>
    <recommendedName>
        <fullName evidence="2">ATP-grasp domain-containing protein</fullName>
    </recommendedName>
</protein>
<dbReference type="GO" id="GO:0018169">
    <property type="term" value="F:ribosomal S6-glutamic acid ligase activity"/>
    <property type="evidence" value="ECO:0007669"/>
    <property type="project" value="TreeGrafter"/>
</dbReference>
<keyword evidence="1" id="KW-0067">ATP-binding</keyword>
<dbReference type="RefSeq" id="WP_071314054.1">
    <property type="nucleotide sequence ID" value="NZ_MLQQ01000040.1"/>
</dbReference>
<dbReference type="Proteomes" id="UP000180098">
    <property type="component" value="Unassembled WGS sequence"/>
</dbReference>
<dbReference type="InterPro" id="IPR011761">
    <property type="entry name" value="ATP-grasp"/>
</dbReference>
<comment type="caution">
    <text evidence="3">The sequence shown here is derived from an EMBL/GenBank/DDBJ whole genome shotgun (WGS) entry which is preliminary data.</text>
</comment>
<proteinExistence type="predicted"/>
<dbReference type="GO" id="GO:0009432">
    <property type="term" value="P:SOS response"/>
    <property type="evidence" value="ECO:0007669"/>
    <property type="project" value="TreeGrafter"/>
</dbReference>
<dbReference type="EMBL" id="MLQQ01000040">
    <property type="protein sequence ID" value="OIJ10290.1"/>
    <property type="molecule type" value="Genomic_DNA"/>
</dbReference>
<dbReference type="Gene3D" id="3.40.50.20">
    <property type="match status" value="1"/>
</dbReference>
<dbReference type="Gene3D" id="3.30.470.20">
    <property type="entry name" value="ATP-grasp fold, B domain"/>
    <property type="match status" value="1"/>
</dbReference>
<dbReference type="GO" id="GO:0005737">
    <property type="term" value="C:cytoplasm"/>
    <property type="evidence" value="ECO:0007669"/>
    <property type="project" value="TreeGrafter"/>
</dbReference>
<sequence length="289" mass="32833">MNKKGLLIYNEERALINKGFINWFLEEAEKLNIELKFILKEDLSYGVIKNELFLYHKGAELRKPDFVVLRNNDPILSKQLENIGIKVFNSAFISEISNHKGRTHQFLANKGIPMLDTLFVVRDEFNPNSIPFSYPVVVKEVSGRGGNEVYKASSKLEVAELLKRVKARELIIQQMGDVPGRDVRVFVVGGEIIAAILRYCDNDFRANYSLGGNAKLYELSDTEKATVKKVIAEFTDDDLGFIGIDFLFAKDGSFIFNEIEDVAGSRTLYANSNINIVRLYLEHILRKIS</sequence>
<dbReference type="GO" id="GO:0005524">
    <property type="term" value="F:ATP binding"/>
    <property type="evidence" value="ECO:0007669"/>
    <property type="project" value="UniProtKB-UniRule"/>
</dbReference>
<gene>
    <name evidence="3" type="ORF">BKP35_14430</name>
</gene>
<evidence type="ECO:0000256" key="1">
    <source>
        <dbReference type="PROSITE-ProRule" id="PRU00409"/>
    </source>
</evidence>
<dbReference type="InterPro" id="IPR013651">
    <property type="entry name" value="ATP-grasp_RimK-type"/>
</dbReference>
<dbReference type="SUPFAM" id="SSF56059">
    <property type="entry name" value="Glutathione synthetase ATP-binding domain-like"/>
    <property type="match status" value="1"/>
</dbReference>
<keyword evidence="1" id="KW-0547">Nucleotide-binding</keyword>
<evidence type="ECO:0000313" key="4">
    <source>
        <dbReference type="Proteomes" id="UP000180098"/>
    </source>
</evidence>
<dbReference type="Pfam" id="PF08443">
    <property type="entry name" value="RimK"/>
    <property type="match status" value="1"/>
</dbReference>
<evidence type="ECO:0000313" key="3">
    <source>
        <dbReference type="EMBL" id="OIJ10290.1"/>
    </source>
</evidence>
<dbReference type="PANTHER" id="PTHR21621:SF0">
    <property type="entry name" value="BETA-CITRYLGLUTAMATE SYNTHASE B-RELATED"/>
    <property type="match status" value="1"/>
</dbReference>
<evidence type="ECO:0000259" key="2">
    <source>
        <dbReference type="PROSITE" id="PS50975"/>
    </source>
</evidence>
<reference evidence="3 4" key="1">
    <citation type="submission" date="2016-10" db="EMBL/GenBank/DDBJ databases">
        <title>Draft genome sequences of four alkaliphilic bacteria belonging to the Anaerobacillus genus.</title>
        <authorList>
            <person name="Bassil N.M."/>
            <person name="Lloyd J.R."/>
        </authorList>
    </citation>
    <scope>NUCLEOTIDE SEQUENCE [LARGE SCALE GENOMIC DNA]</scope>
    <source>
        <strain evidence="3 4">DSM 15340</strain>
    </source>
</reference>
<organism evidence="3 4">
    <name type="scientific">Anaerobacillus arseniciselenatis</name>
    <dbReference type="NCBI Taxonomy" id="85682"/>
    <lineage>
        <taxon>Bacteria</taxon>
        <taxon>Bacillati</taxon>
        <taxon>Bacillota</taxon>
        <taxon>Bacilli</taxon>
        <taxon>Bacillales</taxon>
        <taxon>Bacillaceae</taxon>
        <taxon>Anaerobacillus</taxon>
    </lineage>
</organism>
<feature type="domain" description="ATP-grasp" evidence="2">
    <location>
        <begin position="104"/>
        <end position="285"/>
    </location>
</feature>
<dbReference type="GO" id="GO:0046872">
    <property type="term" value="F:metal ion binding"/>
    <property type="evidence" value="ECO:0007669"/>
    <property type="project" value="InterPro"/>
</dbReference>
<dbReference type="OrthoDB" id="4426445at2"/>
<keyword evidence="4" id="KW-1185">Reference proteome</keyword>
<dbReference type="PROSITE" id="PS50975">
    <property type="entry name" value="ATP_GRASP"/>
    <property type="match status" value="1"/>
</dbReference>
<name>A0A1S2LDF8_9BACI</name>